<dbReference type="InterPro" id="IPR013783">
    <property type="entry name" value="Ig-like_fold"/>
</dbReference>
<dbReference type="CDD" id="cd00063">
    <property type="entry name" value="FN3"/>
    <property type="match status" value="2"/>
</dbReference>
<evidence type="ECO:0000259" key="11">
    <source>
        <dbReference type="PROSITE" id="PS50853"/>
    </source>
</evidence>
<name>A0A8C8VLX5_9SAUR</name>
<reference evidence="12" key="1">
    <citation type="submission" date="2025-08" db="UniProtKB">
        <authorList>
            <consortium name="Ensembl"/>
        </authorList>
    </citation>
    <scope>IDENTIFICATION</scope>
</reference>
<keyword evidence="4 10" id="KW-1133">Transmembrane helix</keyword>
<keyword evidence="13" id="KW-1185">Reference proteome</keyword>
<dbReference type="Proteomes" id="UP000694393">
    <property type="component" value="Unplaced"/>
</dbReference>
<sequence length="1003" mass="111517">MVSDPPGWQLLAQQVTEKETRVSARTPASSHPRVQGAGVSWCVQAGMNMKVCCSALLALCLAFKVGEAQESFPMQSLRCYNDYTSEITCTWQEHKAARRFLNLSLYHEDNVFMNNTQIPCELQRAKELPASQYPCVFWSCRKNTTYFATGIEDIYTFKPNQDLQAELTVSLFQNVRPLPPQKFWINVTEAGDFLLAWKAVGGRQGSQQLHNALEFEVTYKREWESWEKSSSVTVSNSSHYLLKRDALVPDSTYVARVRSKPSQSSGWSGQPSEWSTSVTWRSQEGYDAQPKNLHCLFNGFDWLTCSWEVRREVTSSVLFTLFYRATSASNENECSPVQEEKLPHSLYLLQSCEINVTDPSQLSQYFITVRPKKEEKLIEAYKNIKPHAPINVTVRKTKDQDYMLRWTKQTLSYDYITQRYEFWFWKTGDTVKTPQHINISNDKPPFTFPQKMLEPSTNYTGKMRARVHTPSLSYTGPWSEWSEECTWETESALSSLILLMMIPVFTIMLLAFAWCAYKVLLSKKKKWEEKIPNPGKSYLLQSYLQKVPLGMLHPGSQLDFGKLSPSQKMELASCIQELDGNMKVSSSELSCVGAEKMVCFLGALDSKNPYQTLEMTAPAPRPSALAGCRSSPGTSQPLLPATLHCRSSAEVAASQAPMSCFDFNGPYLHLPHTCSLPDIHQDWEDARVGTRGRLVSLDYVCLPQEAHSQTLLVGAERGPAHFHSISPPAQKEMKQPLAGVQEVSQDQPAGGKVTLGDTEGQRSPTAVTVINSSQKWPLGYVTMEGLSLMPAGDSAHLSPVLALPEGMLSAPGVLMSNPQLPHTMEGTPSPELGPEKPDVTVPVPCSASDASSGAPLSVFGSYIMFPKNPSIPSEPIDVSSPILSKGVDIAKAEPVQENNVVMFNPDGTGPVFLQQVGEYCFFPGLKPGEKTPVSESSSLTDHTSESREAFGKPLCDGGSVNGKREPALHMQAIQLFKNLKCDDYFVFPLLEGQEPAVRTEEVC</sequence>
<organism evidence="12 13">
    <name type="scientific">Pelusios castaneus</name>
    <name type="common">West African mud turtle</name>
    <dbReference type="NCBI Taxonomy" id="367368"/>
    <lineage>
        <taxon>Eukaryota</taxon>
        <taxon>Metazoa</taxon>
        <taxon>Chordata</taxon>
        <taxon>Craniata</taxon>
        <taxon>Vertebrata</taxon>
        <taxon>Euteleostomi</taxon>
        <taxon>Archelosauria</taxon>
        <taxon>Testudinata</taxon>
        <taxon>Testudines</taxon>
        <taxon>Pleurodira</taxon>
        <taxon>Pelomedusidae</taxon>
        <taxon>Pelusios</taxon>
    </lineage>
</organism>
<feature type="region of interest" description="Disordered" evidence="9">
    <location>
        <begin position="744"/>
        <end position="764"/>
    </location>
</feature>
<evidence type="ECO:0000256" key="6">
    <source>
        <dbReference type="ARBA" id="ARBA00023157"/>
    </source>
</evidence>
<feature type="region of interest" description="Disordered" evidence="9">
    <location>
        <begin position="930"/>
        <end position="956"/>
    </location>
</feature>
<keyword evidence="5 10" id="KW-0472">Membrane</keyword>
<evidence type="ECO:0000313" key="12">
    <source>
        <dbReference type="Ensembl" id="ENSPCEP00000017731.1"/>
    </source>
</evidence>
<dbReference type="GO" id="GO:0009897">
    <property type="term" value="C:external side of plasma membrane"/>
    <property type="evidence" value="ECO:0007669"/>
    <property type="project" value="TreeGrafter"/>
</dbReference>
<keyword evidence="6" id="KW-1015">Disulfide bond</keyword>
<evidence type="ECO:0000256" key="3">
    <source>
        <dbReference type="ARBA" id="ARBA00022729"/>
    </source>
</evidence>
<dbReference type="InterPro" id="IPR048668">
    <property type="entry name" value="IL3RB_N"/>
</dbReference>
<evidence type="ECO:0000256" key="8">
    <source>
        <dbReference type="ARBA" id="ARBA00023180"/>
    </source>
</evidence>
<dbReference type="GO" id="GO:0004896">
    <property type="term" value="F:cytokine receptor activity"/>
    <property type="evidence" value="ECO:0007669"/>
    <property type="project" value="TreeGrafter"/>
</dbReference>
<dbReference type="AlphaFoldDB" id="A0A8C8VLX5"/>
<keyword evidence="8" id="KW-0325">Glycoprotein</keyword>
<feature type="domain" description="Fibronectin type-III" evidence="11">
    <location>
        <begin position="388"/>
        <end position="489"/>
    </location>
</feature>
<dbReference type="Pfam" id="PF09240">
    <property type="entry name" value="IL6Ra-bind"/>
    <property type="match status" value="1"/>
</dbReference>
<accession>A0A8C8VLX5</accession>
<evidence type="ECO:0000256" key="2">
    <source>
        <dbReference type="ARBA" id="ARBA00022692"/>
    </source>
</evidence>
<dbReference type="Pfam" id="PF21460">
    <property type="entry name" value="IL3Rb_N"/>
    <property type="match status" value="1"/>
</dbReference>
<dbReference type="PROSITE" id="PS50853">
    <property type="entry name" value="FN3"/>
    <property type="match status" value="2"/>
</dbReference>
<dbReference type="PANTHER" id="PTHR23037:SF22">
    <property type="entry name" value="CYTOKINE RECEPTOR COMMON SUBUNIT BETA"/>
    <property type="match status" value="1"/>
</dbReference>
<dbReference type="InterPro" id="IPR036116">
    <property type="entry name" value="FN3_sf"/>
</dbReference>
<comment type="subcellular location">
    <subcellularLocation>
        <location evidence="1">Membrane</location>
        <topology evidence="1">Single-pass type I membrane protein</topology>
    </subcellularLocation>
</comment>
<dbReference type="InterPro" id="IPR015321">
    <property type="entry name" value="TypeI_recpt_CBD"/>
</dbReference>
<dbReference type="SMART" id="SM00060">
    <property type="entry name" value="FN3"/>
    <property type="match status" value="2"/>
</dbReference>
<evidence type="ECO:0000256" key="4">
    <source>
        <dbReference type="ARBA" id="ARBA00022989"/>
    </source>
</evidence>
<dbReference type="GO" id="GO:0016064">
    <property type="term" value="P:immunoglobulin mediated immune response"/>
    <property type="evidence" value="ECO:0007669"/>
    <property type="project" value="TreeGrafter"/>
</dbReference>
<proteinExistence type="predicted"/>
<evidence type="ECO:0000256" key="7">
    <source>
        <dbReference type="ARBA" id="ARBA00023170"/>
    </source>
</evidence>
<feature type="transmembrane region" description="Helical" evidence="10">
    <location>
        <begin position="492"/>
        <end position="517"/>
    </location>
</feature>
<reference evidence="12" key="2">
    <citation type="submission" date="2025-09" db="UniProtKB">
        <authorList>
            <consortium name="Ensembl"/>
        </authorList>
    </citation>
    <scope>IDENTIFICATION</scope>
</reference>
<keyword evidence="3" id="KW-0732">Signal</keyword>
<evidence type="ECO:0000256" key="1">
    <source>
        <dbReference type="ARBA" id="ARBA00004479"/>
    </source>
</evidence>
<dbReference type="SUPFAM" id="SSF49265">
    <property type="entry name" value="Fibronectin type III"/>
    <property type="match status" value="4"/>
</dbReference>
<dbReference type="Gene3D" id="2.60.40.10">
    <property type="entry name" value="Immunoglobulins"/>
    <property type="match status" value="4"/>
</dbReference>
<feature type="domain" description="Fibronectin type-III" evidence="11">
    <location>
        <begin position="179"/>
        <end position="285"/>
    </location>
</feature>
<evidence type="ECO:0000256" key="5">
    <source>
        <dbReference type="ARBA" id="ARBA00023136"/>
    </source>
</evidence>
<dbReference type="Ensembl" id="ENSPCET00000018344.1">
    <property type="protein sequence ID" value="ENSPCEP00000017731.1"/>
    <property type="gene ID" value="ENSPCEG00000013893.1"/>
</dbReference>
<dbReference type="InterPro" id="IPR003961">
    <property type="entry name" value="FN3_dom"/>
</dbReference>
<keyword evidence="7" id="KW-0675">Receptor</keyword>
<keyword evidence="2 10" id="KW-0812">Transmembrane</keyword>
<evidence type="ECO:0000256" key="10">
    <source>
        <dbReference type="SAM" id="Phobius"/>
    </source>
</evidence>
<evidence type="ECO:0000313" key="13">
    <source>
        <dbReference type="Proteomes" id="UP000694393"/>
    </source>
</evidence>
<dbReference type="PANTHER" id="PTHR23037">
    <property type="entry name" value="CYTOKINE RECEPTOR"/>
    <property type="match status" value="1"/>
</dbReference>
<protein>
    <submittedName>
        <fullName evidence="12">Colony stimulating factor 2 receptor subunit beta</fullName>
    </submittedName>
</protein>
<evidence type="ECO:0000256" key="9">
    <source>
        <dbReference type="SAM" id="MobiDB-lite"/>
    </source>
</evidence>